<evidence type="ECO:0000313" key="1">
    <source>
        <dbReference type="Proteomes" id="UP000504603"/>
    </source>
</evidence>
<proteinExistence type="predicted"/>
<dbReference type="GeneID" id="111008108"/>
<dbReference type="RefSeq" id="XP_022136384.1">
    <property type="nucleotide sequence ID" value="XM_022280692.1"/>
</dbReference>
<organism evidence="1 2">
    <name type="scientific">Momordica charantia</name>
    <name type="common">Bitter gourd</name>
    <name type="synonym">Balsam pear</name>
    <dbReference type="NCBI Taxonomy" id="3673"/>
    <lineage>
        <taxon>Eukaryota</taxon>
        <taxon>Viridiplantae</taxon>
        <taxon>Streptophyta</taxon>
        <taxon>Embryophyta</taxon>
        <taxon>Tracheophyta</taxon>
        <taxon>Spermatophyta</taxon>
        <taxon>Magnoliopsida</taxon>
        <taxon>eudicotyledons</taxon>
        <taxon>Gunneridae</taxon>
        <taxon>Pentapetalae</taxon>
        <taxon>rosids</taxon>
        <taxon>fabids</taxon>
        <taxon>Cucurbitales</taxon>
        <taxon>Cucurbitaceae</taxon>
        <taxon>Momordiceae</taxon>
        <taxon>Momordica</taxon>
    </lineage>
</organism>
<dbReference type="Proteomes" id="UP000504603">
    <property type="component" value="Unplaced"/>
</dbReference>
<keyword evidence="1" id="KW-1185">Reference proteome</keyword>
<dbReference type="PANTHER" id="PTHR46922">
    <property type="entry name" value="DHHA1 DOMAIN PROTEIN"/>
    <property type="match status" value="1"/>
</dbReference>
<dbReference type="RefSeq" id="XP_022136383.1">
    <property type="nucleotide sequence ID" value="XM_022280691.1"/>
</dbReference>
<reference evidence="2 3" key="1">
    <citation type="submission" date="2025-04" db="UniProtKB">
        <authorList>
            <consortium name="RefSeq"/>
        </authorList>
    </citation>
    <scope>IDENTIFICATION</scope>
    <source>
        <strain evidence="2 3">OHB3-1</strain>
    </source>
</reference>
<name>A0A6J1C7F8_MOMCH</name>
<accession>A0A6J1C7F8</accession>
<evidence type="ECO:0000313" key="3">
    <source>
        <dbReference type="RefSeq" id="XP_022136384.1"/>
    </source>
</evidence>
<evidence type="ECO:0000313" key="2">
    <source>
        <dbReference type="RefSeq" id="XP_022136383.1"/>
    </source>
</evidence>
<sequence>MVPLLLRKGGGASSGLSPYSRLRSFRSDAALEAIARAAEQRVPNVVLYNYPSFSGAFSALFAHLFHTRLHLPCLVLPFSSVAPLRIDDLYVEGLERCYFLDFLGPKGFAATISRRPTCEVLCFDHRKSSLPQIIPTEYQTKNTSIHVNLEKSSSAAVYEYFSTRLVDMETPCGSVADLLEPKDRSRVEMVLKYIEDGDLRRWSLPGIRAFNIGLSEWRSKLNCITNPYMYEQLLEMNSLELIAKGNDFIASCDNAANKFLDKTFKIRLGRGLYGECLAVRADGSSNLSDEIGKQLSMRSAAAGLRPIGAVIYMQRNNLKMCLRTTDGATDTSEVSKAYGGGGSPRSSSFTIRMDEYNRWRSF</sequence>
<dbReference type="AlphaFoldDB" id="A0A6J1C7F8"/>
<gene>
    <name evidence="2 3" type="primary">LOC111008108</name>
</gene>
<dbReference type="OrthoDB" id="746891at2759"/>
<dbReference type="PANTHER" id="PTHR46922:SF3">
    <property type="entry name" value="HEAT SHOCK PROTEIN"/>
    <property type="match status" value="1"/>
</dbReference>
<dbReference type="KEGG" id="mcha:111008108"/>
<protein>
    <submittedName>
        <fullName evidence="2 3">Uncharacterized protein LOC111008108 isoform X1</fullName>
    </submittedName>
</protein>